<dbReference type="Gene3D" id="3.40.1350.10">
    <property type="match status" value="1"/>
</dbReference>
<keyword evidence="4" id="KW-1185">Reference proteome</keyword>
<dbReference type="InterPro" id="IPR003509">
    <property type="entry name" value="UPF0102_YraN-like"/>
</dbReference>
<reference evidence="3 4" key="1">
    <citation type="submission" date="2017-10" db="EMBL/GenBank/DDBJ databases">
        <title>Resolving the taxonomy of Roseburia spp., Eubacterium rectale and Agathobacter spp. through phylogenomic analysis.</title>
        <authorList>
            <person name="Sheridan P.O."/>
            <person name="Walker A.W."/>
            <person name="Duncan S.H."/>
            <person name="Scott K.P."/>
            <person name="Toole P.W.O."/>
            <person name="Luis P."/>
            <person name="Flint H.J."/>
        </authorList>
    </citation>
    <scope>NUCLEOTIDE SEQUENCE [LARGE SCALE GENOMIC DNA]</scope>
    <source>
        <strain evidence="3 4">JK623</strain>
    </source>
</reference>
<comment type="similarity">
    <text evidence="1 2">Belongs to the UPF0102 family.</text>
</comment>
<evidence type="ECO:0000313" key="4">
    <source>
        <dbReference type="Proteomes" id="UP000224563"/>
    </source>
</evidence>
<comment type="caution">
    <text evidence="3">The sequence shown here is derived from an EMBL/GenBank/DDBJ whole genome shotgun (WGS) entry which is preliminary data.</text>
</comment>
<dbReference type="HAMAP" id="MF_00048">
    <property type="entry name" value="UPF0102"/>
    <property type="match status" value="1"/>
</dbReference>
<dbReference type="SUPFAM" id="SSF52980">
    <property type="entry name" value="Restriction endonuclease-like"/>
    <property type="match status" value="1"/>
</dbReference>
<dbReference type="InterPro" id="IPR011856">
    <property type="entry name" value="tRNA_endonuc-like_dom_sf"/>
</dbReference>
<dbReference type="InterPro" id="IPR011335">
    <property type="entry name" value="Restrct_endonuc-II-like"/>
</dbReference>
<dbReference type="Proteomes" id="UP000224563">
    <property type="component" value="Unassembled WGS sequence"/>
</dbReference>
<protein>
    <recommendedName>
        <fullName evidence="2">UPF0102 protein CSX02_10105</fullName>
    </recommendedName>
</protein>
<reference evidence="3 4" key="2">
    <citation type="submission" date="2017-10" db="EMBL/GenBank/DDBJ databases">
        <authorList>
            <person name="Banno H."/>
            <person name="Chua N.-H."/>
        </authorList>
    </citation>
    <scope>NUCLEOTIDE SEQUENCE [LARGE SCALE GENOMIC DNA]</scope>
    <source>
        <strain evidence="3 4">JK623</strain>
    </source>
</reference>
<dbReference type="AlphaFoldDB" id="A0A2G3E169"/>
<organism evidence="3 4">
    <name type="scientific">Agathobacter ruminis</name>
    <dbReference type="NCBI Taxonomy" id="1712665"/>
    <lineage>
        <taxon>Bacteria</taxon>
        <taxon>Bacillati</taxon>
        <taxon>Bacillota</taxon>
        <taxon>Clostridia</taxon>
        <taxon>Lachnospirales</taxon>
        <taxon>Lachnospiraceae</taxon>
        <taxon>Agathobacter</taxon>
    </lineage>
</organism>
<name>A0A2G3E169_9FIRM</name>
<dbReference type="NCBIfam" id="TIGR00252">
    <property type="entry name" value="YraN family protein"/>
    <property type="match status" value="1"/>
</dbReference>
<dbReference type="RefSeq" id="WP_099386595.1">
    <property type="nucleotide sequence ID" value="NZ_JANSWH010000099.1"/>
</dbReference>
<dbReference type="NCBIfam" id="NF009150">
    <property type="entry name" value="PRK12497.1-3"/>
    <property type="match status" value="1"/>
</dbReference>
<gene>
    <name evidence="3" type="ORF">CSX02_10105</name>
</gene>
<accession>A0A2G3E169</accession>
<evidence type="ECO:0000256" key="2">
    <source>
        <dbReference type="HAMAP-Rule" id="MF_00048"/>
    </source>
</evidence>
<evidence type="ECO:0000313" key="3">
    <source>
        <dbReference type="EMBL" id="PHU37037.1"/>
    </source>
</evidence>
<dbReference type="GO" id="GO:0003676">
    <property type="term" value="F:nucleic acid binding"/>
    <property type="evidence" value="ECO:0007669"/>
    <property type="project" value="InterPro"/>
</dbReference>
<dbReference type="EMBL" id="PDYG01000087">
    <property type="protein sequence ID" value="PHU37037.1"/>
    <property type="molecule type" value="Genomic_DNA"/>
</dbReference>
<evidence type="ECO:0000256" key="1">
    <source>
        <dbReference type="ARBA" id="ARBA00006738"/>
    </source>
</evidence>
<proteinExistence type="inferred from homology"/>
<dbReference type="CDD" id="cd20736">
    <property type="entry name" value="PoNe_Nuclease"/>
    <property type="match status" value="1"/>
</dbReference>
<dbReference type="Pfam" id="PF02021">
    <property type="entry name" value="UPF0102"/>
    <property type="match status" value="1"/>
</dbReference>
<sequence>MENLRQKGTGKEQVAAEYLEANGYRILHRNYRSRFGEIDLVAKDGEYLCFVEVKYRDSDRHGFPEEAVHYAKQKKIIKAANYYLMKEVGTVDCEMRFDVVAIIGEQIRLIKNAFEA</sequence>
<dbReference type="PANTHER" id="PTHR34039:SF1">
    <property type="entry name" value="UPF0102 PROTEIN YRAN"/>
    <property type="match status" value="1"/>
</dbReference>
<dbReference type="PANTHER" id="PTHR34039">
    <property type="entry name" value="UPF0102 PROTEIN YRAN"/>
    <property type="match status" value="1"/>
</dbReference>